<reference evidence="2 3" key="1">
    <citation type="journal article" date="2014" name="Am. J. Bot.">
        <title>Genome assembly and annotation for red clover (Trifolium pratense; Fabaceae).</title>
        <authorList>
            <person name="Istvanek J."/>
            <person name="Jaros M."/>
            <person name="Krenek A."/>
            <person name="Repkova J."/>
        </authorList>
    </citation>
    <scope>NUCLEOTIDE SEQUENCE [LARGE SCALE GENOMIC DNA]</scope>
    <source>
        <strain evidence="3">cv. Tatra</strain>
        <tissue evidence="2">Young leaves</tissue>
    </source>
</reference>
<comment type="caution">
    <text evidence="2">The sequence shown here is derived from an EMBL/GenBank/DDBJ whole genome shotgun (WGS) entry which is preliminary data.</text>
</comment>
<dbReference type="Gramene" id="Tp57577_TGAC_v2_mRNA11900">
    <property type="protein sequence ID" value="Tp57577_TGAC_v2_mRNA11900"/>
    <property type="gene ID" value="Tp57577_TGAC_v2_gene11527"/>
</dbReference>
<accession>A0A2K3LXN0</accession>
<proteinExistence type="inferred from homology"/>
<sequence length="130" mass="15170">MAKFIVRNSNKKKNGGSIVKLIEKLQKKILLGRNKSTSTYVPEDVKEGHFAVIAEDRKEDQEPKRFVLPLSCLTNPTFVRLLEQAEEEYGFDHEGALTIPCKPSELHKMLQQWQQEEYNSSNNYMFFQNY</sequence>
<evidence type="ECO:0000313" key="2">
    <source>
        <dbReference type="EMBL" id="PNX83273.1"/>
    </source>
</evidence>
<comment type="similarity">
    <text evidence="1">Belongs to the ARG7 family.</text>
</comment>
<dbReference type="InterPro" id="IPR003676">
    <property type="entry name" value="SAUR_fam"/>
</dbReference>
<dbReference type="Pfam" id="PF02519">
    <property type="entry name" value="Auxin_inducible"/>
    <property type="match status" value="1"/>
</dbReference>
<organism evidence="2 3">
    <name type="scientific">Trifolium pratense</name>
    <name type="common">Red clover</name>
    <dbReference type="NCBI Taxonomy" id="57577"/>
    <lineage>
        <taxon>Eukaryota</taxon>
        <taxon>Viridiplantae</taxon>
        <taxon>Streptophyta</taxon>
        <taxon>Embryophyta</taxon>
        <taxon>Tracheophyta</taxon>
        <taxon>Spermatophyta</taxon>
        <taxon>Magnoliopsida</taxon>
        <taxon>eudicotyledons</taxon>
        <taxon>Gunneridae</taxon>
        <taxon>Pentapetalae</taxon>
        <taxon>rosids</taxon>
        <taxon>fabids</taxon>
        <taxon>Fabales</taxon>
        <taxon>Fabaceae</taxon>
        <taxon>Papilionoideae</taxon>
        <taxon>50 kb inversion clade</taxon>
        <taxon>NPAAA clade</taxon>
        <taxon>Hologalegina</taxon>
        <taxon>IRL clade</taxon>
        <taxon>Trifolieae</taxon>
        <taxon>Trifolium</taxon>
    </lineage>
</organism>
<dbReference type="OrthoDB" id="1930622at2759"/>
<reference evidence="2 3" key="2">
    <citation type="journal article" date="2017" name="Front. Plant Sci.">
        <title>Gene Classification and Mining of Molecular Markers Useful in Red Clover (Trifolium pratense) Breeding.</title>
        <authorList>
            <person name="Istvanek J."/>
            <person name="Dluhosova J."/>
            <person name="Dluhos P."/>
            <person name="Patkova L."/>
            <person name="Nedelnik J."/>
            <person name="Repkova J."/>
        </authorList>
    </citation>
    <scope>NUCLEOTIDE SEQUENCE [LARGE SCALE GENOMIC DNA]</scope>
    <source>
        <strain evidence="3">cv. Tatra</strain>
        <tissue evidence="2">Young leaves</tissue>
    </source>
</reference>
<dbReference type="EMBL" id="ASHM01043764">
    <property type="protein sequence ID" value="PNX83273.1"/>
    <property type="molecule type" value="Genomic_DNA"/>
</dbReference>
<dbReference type="GO" id="GO:0009733">
    <property type="term" value="P:response to auxin"/>
    <property type="evidence" value="ECO:0007669"/>
    <property type="project" value="InterPro"/>
</dbReference>
<dbReference type="STRING" id="57577.A0A2K3LXN0"/>
<dbReference type="Proteomes" id="UP000236291">
    <property type="component" value="Unassembled WGS sequence"/>
</dbReference>
<dbReference type="AlphaFoldDB" id="A0A2K3LXN0"/>
<dbReference type="PANTHER" id="PTHR31374:SF264">
    <property type="entry name" value="AUXIN-RESPONSIVE PROTEIN SAUR36-LIKE"/>
    <property type="match status" value="1"/>
</dbReference>
<gene>
    <name evidence="2" type="ORF">L195_g039313</name>
</gene>
<protein>
    <submittedName>
        <fullName evidence="2">Auxin-induced protein-like protein</fullName>
    </submittedName>
</protein>
<dbReference type="PANTHER" id="PTHR31374">
    <property type="entry name" value="AUXIN-INDUCED PROTEIN-LIKE-RELATED"/>
    <property type="match status" value="1"/>
</dbReference>
<name>A0A2K3LXN0_TRIPR</name>
<evidence type="ECO:0000256" key="1">
    <source>
        <dbReference type="ARBA" id="ARBA00006974"/>
    </source>
</evidence>
<evidence type="ECO:0000313" key="3">
    <source>
        <dbReference type="Proteomes" id="UP000236291"/>
    </source>
</evidence>